<evidence type="ECO:0000313" key="5">
    <source>
        <dbReference type="Proteomes" id="UP000664203"/>
    </source>
</evidence>
<keyword evidence="5" id="KW-1185">Reference proteome</keyword>
<feature type="compositionally biased region" description="Polar residues" evidence="2">
    <location>
        <begin position="375"/>
        <end position="388"/>
    </location>
</feature>
<feature type="compositionally biased region" description="Basic and acidic residues" evidence="2">
    <location>
        <begin position="1258"/>
        <end position="1275"/>
    </location>
</feature>
<evidence type="ECO:0000259" key="3">
    <source>
        <dbReference type="Pfam" id="PF25422"/>
    </source>
</evidence>
<evidence type="ECO:0000256" key="1">
    <source>
        <dbReference type="SAM" id="Coils"/>
    </source>
</evidence>
<feature type="compositionally biased region" description="Polar residues" evidence="2">
    <location>
        <begin position="1"/>
        <end position="14"/>
    </location>
</feature>
<accession>A0A8H3FF41</accession>
<dbReference type="EMBL" id="CAJPDR010000180">
    <property type="protein sequence ID" value="CAF9924072.1"/>
    <property type="molecule type" value="Genomic_DNA"/>
</dbReference>
<organism evidence="4 5">
    <name type="scientific">Alectoria fallacina</name>
    <dbReference type="NCBI Taxonomy" id="1903189"/>
    <lineage>
        <taxon>Eukaryota</taxon>
        <taxon>Fungi</taxon>
        <taxon>Dikarya</taxon>
        <taxon>Ascomycota</taxon>
        <taxon>Pezizomycotina</taxon>
        <taxon>Lecanoromycetes</taxon>
        <taxon>OSLEUM clade</taxon>
        <taxon>Lecanoromycetidae</taxon>
        <taxon>Lecanorales</taxon>
        <taxon>Lecanorineae</taxon>
        <taxon>Parmeliaceae</taxon>
        <taxon>Alectoria</taxon>
    </lineage>
</organism>
<feature type="region of interest" description="Disordered" evidence="2">
    <location>
        <begin position="1251"/>
        <end position="1301"/>
    </location>
</feature>
<proteinExistence type="predicted"/>
<feature type="region of interest" description="Disordered" evidence="2">
    <location>
        <begin position="1102"/>
        <end position="1152"/>
    </location>
</feature>
<feature type="compositionally biased region" description="Polar residues" evidence="2">
    <location>
        <begin position="786"/>
        <end position="809"/>
    </location>
</feature>
<dbReference type="InterPro" id="IPR057214">
    <property type="entry name" value="DUF7892"/>
</dbReference>
<feature type="region of interest" description="Disordered" evidence="2">
    <location>
        <begin position="763"/>
        <end position="818"/>
    </location>
</feature>
<comment type="caution">
    <text evidence="4">The sequence shown here is derived from an EMBL/GenBank/DDBJ whole genome shotgun (WGS) entry which is preliminary data.</text>
</comment>
<feature type="region of interest" description="Disordered" evidence="2">
    <location>
        <begin position="1"/>
        <end position="56"/>
    </location>
</feature>
<evidence type="ECO:0000313" key="4">
    <source>
        <dbReference type="EMBL" id="CAF9924072.1"/>
    </source>
</evidence>
<evidence type="ECO:0000256" key="2">
    <source>
        <dbReference type="SAM" id="MobiDB-lite"/>
    </source>
</evidence>
<sequence length="1624" mass="181976">MDSSPRSTVSSDLYSPSEPVQPDAAPITNGIEHEISRKRKREQDPKPDPAVRNNKEISTFPAMIDSLGSTDEVPFPRQAENLMENLSRIKRSKANAYSIGTGADLSCKSSALPAVLWQHVFCYVPPVFLGRMLSVNHAFNTYLTPGRTDLDPTPLSNSIIQPLKADAIWAVSRRRFCPGLPRPINGLNELETWKLLRGYGCQICGQAKFDVPVANPQDPWESGPGDAGVRVVWPFGLRCCGRCLQASTQKELDLSMSSDCPFFLLQGLPFAFISDTRHYIGHNVLRSSTAPPTLRMTKCYYKPYVEEIKRQFEIAKELGVASAEEWTKGLAHQGQQCLEDIIRWEQWDSRGGLKNVNSCPNSKAVVSSVKGGTCSDRSTPQSMAFSTKSDGDEASPLATSASTRKQTRWHTLTVYTKYRSQFTNHFVVASFQYHKNHAIPFQGGVQYGHQLATHPPRPERNIKDVNEAKVARRAEIERRCAALDPPLLPNVMRHMDSFQAAMQISQPMTDQAWDILRPRLLSQLPYAERREKEQVQQTEILAEEYRQRRQQEAQLKETKENFDREWESYQAPVRHRIGVLATETIESRWAGGKAVTKESSPKFAADVLLNVRQRFYAAIAQEDEAALAADEFVKTDQPNGPPTKKLILENMKWLFDTKIKPLTDHFQRELFLCNGCDGNFKFYGFEGVIQHYAAKHTTTLSMGNIVVHWRSEWPEHPPFNPNPSAAKTNYYKIPTPAPPVQAPAVRDPRGPITYGNFIQPAETSAPSGVLHHQNPQYPAVGYQDSHPGSRQEGPSQTLTAKPYPTSNPSRPAGAGYSGAQNGYGSSAASYNPFPITKQGQVVKYGSFPGQQGYPAFPQGQLGIIPQGYFPEASANNYGGRPTVPYPGNFPKGPLAAIPQVQNAPGQVSDLYQRQMDEMAKHAKDVFTGIGGVKDLPGSVRIYVVIQHTVTRFKASFPNEPSLSMFIDGLDHNAVMRPVRSVNGLGCRTCMKDGTGAKLYTLPHLVNHFRTAHVETPQMFSYTQAPELDWKHDMIDYPDLSVISKLLNSNGMTDAKLSLIAFVFPDAFPTPLPSLRGRTNTGPHPMYRKELDMNTKGAPGALSNPLAAIPPHYGGQSGDQSFNRPHSAFRPLSTGRSSEPLEPPGEDEYDPHRPAYLGKIVKIDTGSTLSHRPVQHSPLQDGNRYLSYTQQGNSHYAMHPDEQSHTTANTSRPKISDIYPRESYELFEHTTQPQSPIPNAMSPSGHRLYQHTGVQAKPSRRDNVDQHDASVDDVRKYGRTPENGRGSEILGSVKRRSQGVSPPEAVVAADRFLNTLAPDSEVSRSHKRFSSERDTEHTSQAPWRSEPPFKHRQQYFGQDGAHDQRSGDEVKVEMQENDDSGDLMRKGGPPEPRNGSQAAVPQRSGSHTHYYDDLRPLSQIPLKRVRTGGSPPMRYAYEDSEQVIVNDRQDMNGSVLKTPHVGSHNYQVSRISQYRDLPASPQRPLAETALYRPRSPIEEDRRDAVYQVRSPSSRRVNRSQRISSYEYPTQTRYEYIDDPGVPSSHYQQRVEYVPIRYENSGHWEPTRYVIAQPAEQMGPEYVRYESSYAAEPVYERNGQVYDASQRAYQDPYGREAPSFAQNHQY</sequence>
<feature type="region of interest" description="Disordered" evidence="2">
    <location>
        <begin position="370"/>
        <end position="402"/>
    </location>
</feature>
<keyword evidence="1" id="KW-0175">Coiled coil</keyword>
<dbReference type="OrthoDB" id="2322499at2759"/>
<feature type="domain" description="DUF7892" evidence="3">
    <location>
        <begin position="909"/>
        <end position="1060"/>
    </location>
</feature>
<feature type="region of interest" description="Disordered" evidence="2">
    <location>
        <begin position="1318"/>
        <end position="1411"/>
    </location>
</feature>
<feature type="region of interest" description="Disordered" evidence="2">
    <location>
        <begin position="1194"/>
        <end position="1215"/>
    </location>
</feature>
<dbReference type="Proteomes" id="UP000664203">
    <property type="component" value="Unassembled WGS sequence"/>
</dbReference>
<protein>
    <recommendedName>
        <fullName evidence="3">DUF7892 domain-containing protein</fullName>
    </recommendedName>
</protein>
<feature type="compositionally biased region" description="Polar residues" evidence="2">
    <location>
        <begin position="1393"/>
        <end position="1406"/>
    </location>
</feature>
<feature type="compositionally biased region" description="Basic and acidic residues" evidence="2">
    <location>
        <begin position="1359"/>
        <end position="1373"/>
    </location>
</feature>
<feature type="compositionally biased region" description="Basic and acidic residues" evidence="2">
    <location>
        <begin position="1320"/>
        <end position="1336"/>
    </location>
</feature>
<dbReference type="Pfam" id="PF25422">
    <property type="entry name" value="DUF7892"/>
    <property type="match status" value="1"/>
</dbReference>
<feature type="coiled-coil region" evidence="1">
    <location>
        <begin position="528"/>
        <end position="561"/>
    </location>
</feature>
<reference evidence="4" key="1">
    <citation type="submission" date="2021-03" db="EMBL/GenBank/DDBJ databases">
        <authorList>
            <person name="Tagirdzhanova G."/>
        </authorList>
    </citation>
    <scope>NUCLEOTIDE SEQUENCE</scope>
</reference>
<name>A0A8H3FF41_9LECA</name>
<gene>
    <name evidence="4" type="ORF">ALECFALPRED_002671</name>
</gene>
<feature type="compositionally biased region" description="Basic and acidic residues" evidence="2">
    <location>
        <begin position="31"/>
        <end position="55"/>
    </location>
</feature>